<accession>A0AAD9QB55</accession>
<protein>
    <submittedName>
        <fullName evidence="1">Uncharacterized protein</fullName>
    </submittedName>
</protein>
<keyword evidence="2" id="KW-1185">Reference proteome</keyword>
<comment type="caution">
    <text evidence="1">The sequence shown here is derived from an EMBL/GenBank/DDBJ whole genome shotgun (WGS) entry which is preliminary data.</text>
</comment>
<dbReference type="EMBL" id="JARQWQ010000046">
    <property type="protein sequence ID" value="KAK2558067.1"/>
    <property type="molecule type" value="Genomic_DNA"/>
</dbReference>
<evidence type="ECO:0000313" key="1">
    <source>
        <dbReference type="EMBL" id="KAK2558067.1"/>
    </source>
</evidence>
<reference evidence="1" key="1">
    <citation type="journal article" date="2023" name="G3 (Bethesda)">
        <title>Whole genome assembly and annotation of the endangered Caribbean coral Acropora cervicornis.</title>
        <authorList>
            <person name="Selwyn J.D."/>
            <person name="Vollmer S.V."/>
        </authorList>
    </citation>
    <scope>NUCLEOTIDE SEQUENCE</scope>
    <source>
        <strain evidence="1">K2</strain>
    </source>
</reference>
<sequence length="131" mass="15111">MKTGSPSPLLRPIQKLCLLEEEKNLYHYASNKSSPMIKFVQLACISWLRLTSPPILSVLKAVVTEYSQKRKKKKERKEVIELSASEKKCWGCVGEMLMNRACFKQLKRIRETHATNLQTLDLVIHPDWVGQ</sequence>
<dbReference type="AlphaFoldDB" id="A0AAD9QB55"/>
<feature type="non-terminal residue" evidence="1">
    <location>
        <position position="131"/>
    </location>
</feature>
<dbReference type="Proteomes" id="UP001249851">
    <property type="component" value="Unassembled WGS sequence"/>
</dbReference>
<organism evidence="1 2">
    <name type="scientific">Acropora cervicornis</name>
    <name type="common">Staghorn coral</name>
    <dbReference type="NCBI Taxonomy" id="6130"/>
    <lineage>
        <taxon>Eukaryota</taxon>
        <taxon>Metazoa</taxon>
        <taxon>Cnidaria</taxon>
        <taxon>Anthozoa</taxon>
        <taxon>Hexacorallia</taxon>
        <taxon>Scleractinia</taxon>
        <taxon>Astrocoeniina</taxon>
        <taxon>Acroporidae</taxon>
        <taxon>Acropora</taxon>
    </lineage>
</organism>
<evidence type="ECO:0000313" key="2">
    <source>
        <dbReference type="Proteomes" id="UP001249851"/>
    </source>
</evidence>
<gene>
    <name evidence="1" type="ORF">P5673_019636</name>
</gene>
<name>A0AAD9QB55_ACRCE</name>
<proteinExistence type="predicted"/>
<reference evidence="1" key="2">
    <citation type="journal article" date="2023" name="Science">
        <title>Genomic signatures of disease resistance in endangered staghorn corals.</title>
        <authorList>
            <person name="Vollmer S.V."/>
            <person name="Selwyn J.D."/>
            <person name="Despard B.A."/>
            <person name="Roesel C.L."/>
        </authorList>
    </citation>
    <scope>NUCLEOTIDE SEQUENCE</scope>
    <source>
        <strain evidence="1">K2</strain>
    </source>
</reference>